<evidence type="ECO:0000259" key="1">
    <source>
        <dbReference type="Pfam" id="PF00248"/>
    </source>
</evidence>
<organism evidence="2 3">
    <name type="scientific">Sphingomonas aerolata</name>
    <dbReference type="NCBI Taxonomy" id="185951"/>
    <lineage>
        <taxon>Bacteria</taxon>
        <taxon>Pseudomonadati</taxon>
        <taxon>Pseudomonadota</taxon>
        <taxon>Alphaproteobacteria</taxon>
        <taxon>Sphingomonadales</taxon>
        <taxon>Sphingomonadaceae</taxon>
        <taxon>Sphingomonas</taxon>
    </lineage>
</organism>
<dbReference type="PANTHER" id="PTHR43364:SF1">
    <property type="entry name" value="OXIDOREDUCTASE YDHF"/>
    <property type="match status" value="1"/>
</dbReference>
<dbReference type="InterPro" id="IPR036812">
    <property type="entry name" value="NAD(P)_OxRdtase_dom_sf"/>
</dbReference>
<dbReference type="InterPro" id="IPR018170">
    <property type="entry name" value="Aldo/ket_reductase_CS"/>
</dbReference>
<dbReference type="InterPro" id="IPR020471">
    <property type="entry name" value="AKR"/>
</dbReference>
<gene>
    <name evidence="2" type="ORF">C8J24_2616</name>
</gene>
<reference evidence="2 3" key="1">
    <citation type="submission" date="2018-04" db="EMBL/GenBank/DDBJ databases">
        <title>Genomic Encyclopedia of Type Strains, Phase III (KMG-III): the genomes of soil and plant-associated and newly described type strains.</title>
        <authorList>
            <person name="Whitman W."/>
        </authorList>
    </citation>
    <scope>NUCLEOTIDE SEQUENCE [LARGE SCALE GENOMIC DNA]</scope>
    <source>
        <strain evidence="2 3">NW12</strain>
    </source>
</reference>
<protein>
    <submittedName>
        <fullName evidence="2">Putative oxidoreductase</fullName>
    </submittedName>
</protein>
<dbReference type="RefSeq" id="WP_107932996.1">
    <property type="nucleotide sequence ID" value="NZ_PZZN01000003.1"/>
</dbReference>
<dbReference type="Gene3D" id="3.20.20.100">
    <property type="entry name" value="NADP-dependent oxidoreductase domain"/>
    <property type="match status" value="1"/>
</dbReference>
<dbReference type="PROSITE" id="PS00062">
    <property type="entry name" value="ALDOKETO_REDUCTASE_2"/>
    <property type="match status" value="1"/>
</dbReference>
<dbReference type="PRINTS" id="PR00069">
    <property type="entry name" value="ALDKETRDTASE"/>
</dbReference>
<dbReference type="InterPro" id="IPR050523">
    <property type="entry name" value="AKR_Detox_Biosynth"/>
</dbReference>
<dbReference type="InterPro" id="IPR023210">
    <property type="entry name" value="NADP_OxRdtase_dom"/>
</dbReference>
<dbReference type="GO" id="GO:0005829">
    <property type="term" value="C:cytosol"/>
    <property type="evidence" value="ECO:0007669"/>
    <property type="project" value="TreeGrafter"/>
</dbReference>
<dbReference type="Proteomes" id="UP000240996">
    <property type="component" value="Unassembled WGS sequence"/>
</dbReference>
<feature type="domain" description="NADP-dependent oxidoreductase" evidence="1">
    <location>
        <begin position="23"/>
        <end position="285"/>
    </location>
</feature>
<dbReference type="AlphaFoldDB" id="A0A2T4YLY7"/>
<dbReference type="EMBL" id="PZZN01000003">
    <property type="protein sequence ID" value="PTM44412.1"/>
    <property type="molecule type" value="Genomic_DNA"/>
</dbReference>
<dbReference type="SUPFAM" id="SSF51430">
    <property type="entry name" value="NAD(P)-linked oxidoreductase"/>
    <property type="match status" value="1"/>
</dbReference>
<evidence type="ECO:0000313" key="3">
    <source>
        <dbReference type="Proteomes" id="UP000240996"/>
    </source>
</evidence>
<dbReference type="PANTHER" id="PTHR43364">
    <property type="entry name" value="NADH-SPECIFIC METHYLGLYOXAL REDUCTASE-RELATED"/>
    <property type="match status" value="1"/>
</dbReference>
<name>A0A2T4YLY7_9SPHN</name>
<comment type="caution">
    <text evidence="2">The sequence shown here is derived from an EMBL/GenBank/DDBJ whole genome shotgun (WGS) entry which is preliminary data.</text>
</comment>
<sequence length="297" mass="31830">MTTIRLSNDLRPLGKSEILVSPIAWGMWRLAGETAPVRAMIDAALGARINFFDTADIYGCDVPAGFGSAEALFGRALAEDRSLRARMVIATKAGIRPGIPYNSSAEYLADALDASLTRMAIEQVDLYQIHRRDFMTHPQEVAAALTRMVEAGKVRSIGVSNYSVHEFAALQAFLGQPIVSTQPEFSPLQTAPLFDGTLDQAMAHDVAVMAWSPLGGGRLAQGDHPAATLLAEHGARYGVDAATATLAWIMAHPARIIPIVGSQTPARIAASADAYKVEWTRSEWYAVLQAGMGVSLP</sequence>
<evidence type="ECO:0000313" key="2">
    <source>
        <dbReference type="EMBL" id="PTM44412.1"/>
    </source>
</evidence>
<accession>A0A2T4YLY7</accession>
<proteinExistence type="predicted"/>
<dbReference type="GO" id="GO:0016491">
    <property type="term" value="F:oxidoreductase activity"/>
    <property type="evidence" value="ECO:0007669"/>
    <property type="project" value="InterPro"/>
</dbReference>
<dbReference type="Pfam" id="PF00248">
    <property type="entry name" value="Aldo_ket_red"/>
    <property type="match status" value="1"/>
</dbReference>
<keyword evidence="3" id="KW-1185">Reference proteome</keyword>